<keyword evidence="8" id="KW-1133">Transmembrane helix</keyword>
<keyword evidence="3" id="KW-0540">Nuclease</keyword>
<dbReference type="CDD" id="cd06145">
    <property type="entry name" value="REX1_like"/>
    <property type="match status" value="1"/>
</dbReference>
<accession>A0A653BGN3</accession>
<dbReference type="GO" id="GO:0010629">
    <property type="term" value="P:negative regulation of gene expression"/>
    <property type="evidence" value="ECO:0007669"/>
    <property type="project" value="UniProtKB-ARBA"/>
</dbReference>
<sequence>MERIVEDVLKNPTIITAFIIGAGAIFMVYILKLFRSNDVVMHEHKLKHEKCSVPSEKKKDTAHSGKTGKKKAVAESRRPTRSDKQAFAHSWLLTSLKGHTGSILDMDFSNNGKFLASCADEDPDPGGVTGAESGSSSDCNKENSRPLSTQPSPRQKGLSRRQRKNRKRDDLSPPVEPGLKQKKQQKPKKPPAPSAPLDTTTSKKVTMAVVPLRQFVKFNATERVFNALLHRYMVSFENMAFMGYPIEVKIDQTVMVVYRASRMPIAAATTTFDVNAREFIPRYELQANDSGQGSGSSSDSGETFDTEDSVSSSSSDQDAQVYYNEHHVEKPPSGNYFERTCSRCSRIFYTTDTEYITQERCFYHWGKLHNTTVPGSKKLGQLAYNCCQGKSGSKGCTEARLHVWNGVHDGVNGFADDFVRTKQRRSPPADGSYGVYALDCEMCYTVRGLELTKVTVVACDGRLVYDTYVKPDLEIVDYNTRFSGITAKDMKRAQTKSLREVQNDLMGFINANTILIGHGLENDLRALKIVHYFTVDTAHTFPHYNGLPYRRSLKNLTSTILKRDIQVNGHNSYEDASACMELMLWKVRKDFRTYPYDL</sequence>
<evidence type="ECO:0000256" key="5">
    <source>
        <dbReference type="ARBA" id="ARBA00022839"/>
    </source>
</evidence>
<keyword evidence="8" id="KW-0472">Membrane</keyword>
<feature type="domain" description="Exonuclease" evidence="9">
    <location>
        <begin position="434"/>
        <end position="592"/>
    </location>
</feature>
<gene>
    <name evidence="10" type="ORF">CALMAC_LOCUS704</name>
</gene>
<dbReference type="SMART" id="SM00479">
    <property type="entry name" value="EXOIII"/>
    <property type="match status" value="1"/>
</dbReference>
<dbReference type="GO" id="GO:0003676">
    <property type="term" value="F:nucleic acid binding"/>
    <property type="evidence" value="ECO:0007669"/>
    <property type="project" value="InterPro"/>
</dbReference>
<keyword evidence="6" id="KW-0539">Nucleus</keyword>
<dbReference type="Pfam" id="PF00929">
    <property type="entry name" value="RNase_T"/>
    <property type="match status" value="1"/>
</dbReference>
<feature type="compositionally biased region" description="Basic residues" evidence="7">
    <location>
        <begin position="157"/>
        <end position="166"/>
    </location>
</feature>
<evidence type="ECO:0000313" key="11">
    <source>
        <dbReference type="Proteomes" id="UP000410492"/>
    </source>
</evidence>
<feature type="compositionally biased region" description="Basic residues" evidence="7">
    <location>
        <begin position="180"/>
        <end position="189"/>
    </location>
</feature>
<dbReference type="InterPro" id="IPR015943">
    <property type="entry name" value="WD40/YVTN_repeat-like_dom_sf"/>
</dbReference>
<evidence type="ECO:0000256" key="1">
    <source>
        <dbReference type="ARBA" id="ARBA00004123"/>
    </source>
</evidence>
<dbReference type="InterPro" id="IPR013520">
    <property type="entry name" value="Ribonucl_H"/>
</dbReference>
<dbReference type="PANTHER" id="PTHR12801">
    <property type="entry name" value="RNA EXONUCLEASE REXO1 / RECO3 FAMILY MEMBER-RELATED"/>
    <property type="match status" value="1"/>
</dbReference>
<feature type="compositionally biased region" description="Low complexity" evidence="7">
    <location>
        <begin position="289"/>
        <end position="301"/>
    </location>
</feature>
<comment type="subcellular location">
    <subcellularLocation>
        <location evidence="1">Nucleus</location>
    </subcellularLocation>
</comment>
<keyword evidence="8" id="KW-0812">Transmembrane</keyword>
<keyword evidence="11" id="KW-1185">Reference proteome</keyword>
<dbReference type="SUPFAM" id="SSF53098">
    <property type="entry name" value="Ribonuclease H-like"/>
    <property type="match status" value="1"/>
</dbReference>
<feature type="compositionally biased region" description="Basic and acidic residues" evidence="7">
    <location>
        <begin position="72"/>
        <end position="84"/>
    </location>
</feature>
<dbReference type="Gene3D" id="3.30.420.10">
    <property type="entry name" value="Ribonuclease H-like superfamily/Ribonuclease H"/>
    <property type="match status" value="1"/>
</dbReference>
<proteinExistence type="inferred from homology"/>
<feature type="region of interest" description="Disordered" evidence="7">
    <location>
        <begin position="285"/>
        <end position="316"/>
    </location>
</feature>
<name>A0A653BGN3_CALMS</name>
<feature type="region of interest" description="Disordered" evidence="7">
    <location>
        <begin position="121"/>
        <end position="200"/>
    </location>
</feature>
<dbReference type="Gene3D" id="2.130.10.10">
    <property type="entry name" value="YVTN repeat-like/Quinoprotein amine dehydrogenase"/>
    <property type="match status" value="1"/>
</dbReference>
<dbReference type="FunFam" id="3.30.420.10:FF:000031">
    <property type="entry name" value="RNA exonuclease 1"/>
    <property type="match status" value="1"/>
</dbReference>
<protein>
    <recommendedName>
        <fullName evidence="9">Exonuclease domain-containing protein</fullName>
    </recommendedName>
</protein>
<evidence type="ECO:0000256" key="6">
    <source>
        <dbReference type="ARBA" id="ARBA00023242"/>
    </source>
</evidence>
<dbReference type="GO" id="GO:0005634">
    <property type="term" value="C:nucleus"/>
    <property type="evidence" value="ECO:0007669"/>
    <property type="project" value="UniProtKB-SubCell"/>
</dbReference>
<evidence type="ECO:0000256" key="7">
    <source>
        <dbReference type="SAM" id="MobiDB-lite"/>
    </source>
</evidence>
<dbReference type="GO" id="GO:0004527">
    <property type="term" value="F:exonuclease activity"/>
    <property type="evidence" value="ECO:0007669"/>
    <property type="project" value="UniProtKB-KW"/>
</dbReference>
<feature type="compositionally biased region" description="Basic and acidic residues" evidence="7">
    <location>
        <begin position="51"/>
        <end position="63"/>
    </location>
</feature>
<dbReference type="AlphaFoldDB" id="A0A653BGN3"/>
<comment type="similarity">
    <text evidence="2">Belongs to the REXO1/REXO3 family.</text>
</comment>
<feature type="transmembrane region" description="Helical" evidence="8">
    <location>
        <begin position="12"/>
        <end position="31"/>
    </location>
</feature>
<evidence type="ECO:0000256" key="8">
    <source>
        <dbReference type="SAM" id="Phobius"/>
    </source>
</evidence>
<dbReference type="InterPro" id="IPR047021">
    <property type="entry name" value="REXO1/3/4-like"/>
</dbReference>
<evidence type="ECO:0000256" key="3">
    <source>
        <dbReference type="ARBA" id="ARBA00022722"/>
    </source>
</evidence>
<dbReference type="InterPro" id="IPR036397">
    <property type="entry name" value="RNaseH_sf"/>
</dbReference>
<feature type="region of interest" description="Disordered" evidence="7">
    <location>
        <begin position="51"/>
        <end position="84"/>
    </location>
</feature>
<dbReference type="EMBL" id="CAACVG010000794">
    <property type="protein sequence ID" value="VEN34549.1"/>
    <property type="molecule type" value="Genomic_DNA"/>
</dbReference>
<keyword evidence="5" id="KW-0269">Exonuclease</keyword>
<reference evidence="10 11" key="1">
    <citation type="submission" date="2019-01" db="EMBL/GenBank/DDBJ databases">
        <authorList>
            <person name="Sayadi A."/>
        </authorList>
    </citation>
    <scope>NUCLEOTIDE SEQUENCE [LARGE SCALE GENOMIC DNA]</scope>
</reference>
<organism evidence="10 11">
    <name type="scientific">Callosobruchus maculatus</name>
    <name type="common">Southern cowpea weevil</name>
    <name type="synonym">Pulse bruchid</name>
    <dbReference type="NCBI Taxonomy" id="64391"/>
    <lineage>
        <taxon>Eukaryota</taxon>
        <taxon>Metazoa</taxon>
        <taxon>Ecdysozoa</taxon>
        <taxon>Arthropoda</taxon>
        <taxon>Hexapoda</taxon>
        <taxon>Insecta</taxon>
        <taxon>Pterygota</taxon>
        <taxon>Neoptera</taxon>
        <taxon>Endopterygota</taxon>
        <taxon>Coleoptera</taxon>
        <taxon>Polyphaga</taxon>
        <taxon>Cucujiformia</taxon>
        <taxon>Chrysomeloidea</taxon>
        <taxon>Chrysomelidae</taxon>
        <taxon>Bruchinae</taxon>
        <taxon>Bruchini</taxon>
        <taxon>Callosobruchus</taxon>
    </lineage>
</organism>
<dbReference type="InterPro" id="IPR012337">
    <property type="entry name" value="RNaseH-like_sf"/>
</dbReference>
<dbReference type="OrthoDB" id="206335at2759"/>
<dbReference type="InterPro" id="IPR034922">
    <property type="entry name" value="REX1-like_exo"/>
</dbReference>
<evidence type="ECO:0000256" key="4">
    <source>
        <dbReference type="ARBA" id="ARBA00022801"/>
    </source>
</evidence>
<dbReference type="PANTHER" id="PTHR12801:SF115">
    <property type="entry name" value="FI18136P1-RELATED"/>
    <property type="match status" value="1"/>
</dbReference>
<evidence type="ECO:0000259" key="9">
    <source>
        <dbReference type="SMART" id="SM00479"/>
    </source>
</evidence>
<keyword evidence="4" id="KW-0378">Hydrolase</keyword>
<dbReference type="Proteomes" id="UP000410492">
    <property type="component" value="Unassembled WGS sequence"/>
</dbReference>
<evidence type="ECO:0000256" key="2">
    <source>
        <dbReference type="ARBA" id="ARBA00006357"/>
    </source>
</evidence>
<evidence type="ECO:0000313" key="10">
    <source>
        <dbReference type="EMBL" id="VEN34549.1"/>
    </source>
</evidence>